<name>A0AA35J648_SACK1</name>
<gene>
    <name evidence="13" type="primary">SKDI14G2990</name>
    <name evidence="13" type="ORF">SKDI_14G2990</name>
</gene>
<keyword evidence="6" id="KW-0862">Zinc</keyword>
<reference evidence="13" key="1">
    <citation type="submission" date="2022-10" db="EMBL/GenBank/DDBJ databases">
        <authorList>
            <person name="Byrne P K."/>
        </authorList>
    </citation>
    <scope>NUCLEOTIDE SEQUENCE</scope>
    <source>
        <strain evidence="13">IFO1802</strain>
    </source>
</reference>
<keyword evidence="4" id="KW-0677">Repeat</keyword>
<dbReference type="FunFam" id="3.30.1370.50:FF:000006">
    <property type="entry name" value="NF-X1 finger transcription factor"/>
    <property type="match status" value="1"/>
</dbReference>
<evidence type="ECO:0000256" key="1">
    <source>
        <dbReference type="ARBA" id="ARBA00004123"/>
    </source>
</evidence>
<evidence type="ECO:0000313" key="14">
    <source>
        <dbReference type="Proteomes" id="UP001162087"/>
    </source>
</evidence>
<comment type="similarity">
    <text evidence="2">Belongs to the NFX1 family.</text>
</comment>
<feature type="domain" description="R3H" evidence="12">
    <location>
        <begin position="738"/>
        <end position="801"/>
    </location>
</feature>
<dbReference type="PANTHER" id="PTHR12360:SF12">
    <property type="entry name" value="TRANSCRIPTIONAL REPRESSOR NF-X1"/>
    <property type="match status" value="1"/>
</dbReference>
<dbReference type="InterPro" id="IPR001841">
    <property type="entry name" value="Znf_RING"/>
</dbReference>
<evidence type="ECO:0000256" key="9">
    <source>
        <dbReference type="ARBA" id="ARBA00023242"/>
    </source>
</evidence>
<evidence type="ECO:0008006" key="15">
    <source>
        <dbReference type="Google" id="ProtNLM"/>
    </source>
</evidence>
<dbReference type="GO" id="GO:0000122">
    <property type="term" value="P:negative regulation of transcription by RNA polymerase II"/>
    <property type="evidence" value="ECO:0007669"/>
    <property type="project" value="TreeGrafter"/>
</dbReference>
<dbReference type="PROSITE" id="PS50089">
    <property type="entry name" value="ZF_RING_2"/>
    <property type="match status" value="1"/>
</dbReference>
<evidence type="ECO:0000259" key="12">
    <source>
        <dbReference type="PROSITE" id="PS51061"/>
    </source>
</evidence>
<protein>
    <recommendedName>
        <fullName evidence="15">FAP1-like protein</fullName>
    </recommendedName>
</protein>
<keyword evidence="7" id="KW-0805">Transcription regulation</keyword>
<keyword evidence="3" id="KW-0479">Metal-binding</keyword>
<accession>A0AA35J648</accession>
<dbReference type="CDD" id="cd06008">
    <property type="entry name" value="NF-X1-zinc-finger"/>
    <property type="match status" value="5"/>
</dbReference>
<dbReference type="SUPFAM" id="SSF57850">
    <property type="entry name" value="RING/U-box"/>
    <property type="match status" value="1"/>
</dbReference>
<keyword evidence="9" id="KW-0539">Nucleus</keyword>
<evidence type="ECO:0000256" key="2">
    <source>
        <dbReference type="ARBA" id="ARBA00007269"/>
    </source>
</evidence>
<dbReference type="SMART" id="SM00393">
    <property type="entry name" value="R3H"/>
    <property type="match status" value="1"/>
</dbReference>
<dbReference type="GO" id="GO:0000977">
    <property type="term" value="F:RNA polymerase II transcription regulatory region sequence-specific DNA binding"/>
    <property type="evidence" value="ECO:0007669"/>
    <property type="project" value="TreeGrafter"/>
</dbReference>
<comment type="subcellular location">
    <subcellularLocation>
        <location evidence="1">Nucleus</location>
    </subcellularLocation>
</comment>
<dbReference type="PANTHER" id="PTHR12360">
    <property type="entry name" value="NUCLEAR TRANSCRIPTION FACTOR, X-BOX BINDING 1 NFX1"/>
    <property type="match status" value="1"/>
</dbReference>
<dbReference type="GO" id="GO:0008270">
    <property type="term" value="F:zinc ion binding"/>
    <property type="evidence" value="ECO:0007669"/>
    <property type="project" value="UniProtKB-KW"/>
</dbReference>
<evidence type="ECO:0000259" key="11">
    <source>
        <dbReference type="PROSITE" id="PS50089"/>
    </source>
</evidence>
<dbReference type="InterPro" id="IPR000967">
    <property type="entry name" value="Znf_NFX1"/>
</dbReference>
<evidence type="ECO:0000256" key="8">
    <source>
        <dbReference type="ARBA" id="ARBA00023163"/>
    </source>
</evidence>
<proteinExistence type="inferred from homology"/>
<dbReference type="InterPro" id="IPR034078">
    <property type="entry name" value="NFX1_fam"/>
</dbReference>
<dbReference type="InterPro" id="IPR036867">
    <property type="entry name" value="R3H_dom_sf"/>
</dbReference>
<keyword evidence="14" id="KW-1185">Reference proteome</keyword>
<evidence type="ECO:0000256" key="10">
    <source>
        <dbReference type="PROSITE-ProRule" id="PRU00175"/>
    </source>
</evidence>
<evidence type="ECO:0000256" key="5">
    <source>
        <dbReference type="ARBA" id="ARBA00022771"/>
    </source>
</evidence>
<keyword evidence="8" id="KW-0804">Transcription</keyword>
<dbReference type="Proteomes" id="UP001162087">
    <property type="component" value="Chromosome 14"/>
</dbReference>
<dbReference type="InterPro" id="IPR001374">
    <property type="entry name" value="R3H_dom"/>
</dbReference>
<evidence type="ECO:0000256" key="6">
    <source>
        <dbReference type="ARBA" id="ARBA00022833"/>
    </source>
</evidence>
<dbReference type="Pfam" id="PF01424">
    <property type="entry name" value="R3H"/>
    <property type="match status" value="1"/>
</dbReference>
<dbReference type="SUPFAM" id="SSF82708">
    <property type="entry name" value="R3H domain"/>
    <property type="match status" value="1"/>
</dbReference>
<sequence length="970" mass="109069">MLQITEHESLDLEQDQNGGGIHKHHSLSNGHVLSVEDSSEQLSSYEFEEESDDDLQYYERAIQEIAKGDSYICMICTVEMDYTCQMFACKKCYRVFDYACIREWALKSTEKTVDKIWKCPNCYHVGKKVPTRNRPTCWCGNVVNPDPNQLDPNSCGQTCNAPTCVHGCFKICHLGPHPECTRMVEIKCHCGRHSKTIFCYQSKAMRRRFNCQEECGLSLSCGVHKCKKKCHSGLCGSCPEFIINDDSSKKQIKCYCGNHIQNSIKCSEARFPKSGRTSKDESGNEWAGVFACADIRTVDYACHKHSFIEPCLSPPTISGQKTCPFLPSLLKTCPCGRTALEELTKPRKHCHDPIPTCNSRCSKPLKCGKHLCPFTCHDGACMDPCLQIDSANCSCEQSTFSIPCGFQESPRCNIKCESLMSCRRHRCIDRCCSGRPSAIRRKKSFFRSQDLLDESLVEAKHICLKPCNLTLSCGLHKCQRKCHPGKCPPCLESDSNDLICACGKTVVPAPVRCGTKLPTCNHPCIKVVRGESWCGHKPMPHTCHPSNISCPPCTETVFKPCRCGKKDKVRTVCFQADVSCGTSCGIPLSGCYHTCQKTCHLLGKCQKVCKQICGQKRLDCIHTCPKPCHGKTECPDLPCAALVKITCECGRIKKSITCSAKRDTVSVITSSILDCNEECETLKRLKELREAFGVSEGPNNVIRNELDALSELVSVAKTFEELQLPFTEATLSVYSKQERWCLQIEGILNKLMDSEIRSSLHFKPMRPPQRHFIHEMAKAYNLYAESQDREPMRSVFIKKEDNCTSKKPVLSLAEAYPLYESFKQSQKERKLQEFQARTTAKLINFEVQDAESKIEAAKNNGFLVQNLVSGNTVEDLKRFFEPHLKHTLVANPQYLILDDSRSALIYPENYETASVNTERDMELLVGHFDFMAKEAFLADSIHLCSVDEEIGKRLDSPAIQEVSSPEEKDM</sequence>
<dbReference type="AlphaFoldDB" id="A0AA35J648"/>
<evidence type="ECO:0000256" key="3">
    <source>
        <dbReference type="ARBA" id="ARBA00022723"/>
    </source>
</evidence>
<dbReference type="GeneID" id="80926777"/>
<organism evidence="13 14">
    <name type="scientific">Saccharomyces kudriavzevii (strain ATCC MYA-4449 / AS 2.2408 / CBS 8840 / NBRC 1802 / NCYC 2889)</name>
    <name type="common">Yeast</name>
    <dbReference type="NCBI Taxonomy" id="226230"/>
    <lineage>
        <taxon>Eukaryota</taxon>
        <taxon>Fungi</taxon>
        <taxon>Dikarya</taxon>
        <taxon>Ascomycota</taxon>
        <taxon>Saccharomycotina</taxon>
        <taxon>Saccharomycetes</taxon>
        <taxon>Saccharomycetales</taxon>
        <taxon>Saccharomycetaceae</taxon>
        <taxon>Saccharomyces</taxon>
    </lineage>
</organism>
<dbReference type="EMBL" id="OX365909">
    <property type="protein sequence ID" value="CAI4050268.1"/>
    <property type="molecule type" value="Genomic_DNA"/>
</dbReference>
<dbReference type="GO" id="GO:0000981">
    <property type="term" value="F:DNA-binding transcription factor activity, RNA polymerase II-specific"/>
    <property type="evidence" value="ECO:0007669"/>
    <property type="project" value="TreeGrafter"/>
</dbReference>
<evidence type="ECO:0000313" key="13">
    <source>
        <dbReference type="EMBL" id="CAI4050268.1"/>
    </source>
</evidence>
<dbReference type="Gene3D" id="3.30.1370.50">
    <property type="entry name" value="R3H-like domain"/>
    <property type="match status" value="1"/>
</dbReference>
<keyword evidence="5 10" id="KW-0863">Zinc-finger</keyword>
<dbReference type="RefSeq" id="XP_056084772.1">
    <property type="nucleotide sequence ID" value="XM_056230899.1"/>
</dbReference>
<feature type="domain" description="RING-type" evidence="11">
    <location>
        <begin position="73"/>
        <end position="122"/>
    </location>
</feature>
<dbReference type="SMART" id="SM00438">
    <property type="entry name" value="ZnF_NFX"/>
    <property type="match status" value="7"/>
</dbReference>
<dbReference type="Pfam" id="PF01422">
    <property type="entry name" value="zf-NF-X1"/>
    <property type="match status" value="6"/>
</dbReference>
<dbReference type="PROSITE" id="PS51061">
    <property type="entry name" value="R3H"/>
    <property type="match status" value="1"/>
</dbReference>
<dbReference type="CDD" id="cd06006">
    <property type="entry name" value="R3H_unknown_2"/>
    <property type="match status" value="1"/>
</dbReference>
<evidence type="ECO:0000256" key="7">
    <source>
        <dbReference type="ARBA" id="ARBA00023015"/>
    </source>
</evidence>
<dbReference type="InterPro" id="IPR034077">
    <property type="entry name" value="R3H_FAP1"/>
</dbReference>
<evidence type="ECO:0000256" key="4">
    <source>
        <dbReference type="ARBA" id="ARBA00022737"/>
    </source>
</evidence>
<dbReference type="GO" id="GO:0005634">
    <property type="term" value="C:nucleus"/>
    <property type="evidence" value="ECO:0007669"/>
    <property type="project" value="UniProtKB-SubCell"/>
</dbReference>